<proteinExistence type="predicted"/>
<protein>
    <submittedName>
        <fullName evidence="1">Uncharacterized protein</fullName>
    </submittedName>
</protein>
<sequence>MLSSPLLSSSVEASAPHMINNVQHRYERLTSTPFRLLIVPRMMQSMHHPVAQL</sequence>
<gene>
    <name evidence="1" type="ORF">GbCGDNIH9_8588</name>
</gene>
<dbReference type="EMBL" id="CP018191">
    <property type="protein sequence ID" value="APH54846.1"/>
    <property type="molecule type" value="Genomic_DNA"/>
</dbReference>
<dbReference type="AlphaFoldDB" id="A0AAC9P8T1"/>
<dbReference type="Proteomes" id="UP000182373">
    <property type="component" value="Chromosome"/>
</dbReference>
<name>A0AAC9P8T1_9PROT</name>
<accession>A0AAC9P8T1</accession>
<evidence type="ECO:0000313" key="2">
    <source>
        <dbReference type="Proteomes" id="UP000182373"/>
    </source>
</evidence>
<reference evidence="2" key="1">
    <citation type="submission" date="2016-11" db="EMBL/GenBank/DDBJ databases">
        <title>Comparative genomic and phenotypic analysis of Granulibacter bethesdensis clinical isolates from patients with chronic granulomatous disease.</title>
        <authorList>
            <person name="Zarember K.A."/>
            <person name="Porcella S.F."/>
            <person name="Chu J."/>
            <person name="Ding L."/>
            <person name="Dahlstrom E."/>
            <person name="Barbian K."/>
            <person name="Martens C."/>
            <person name="Sykora L."/>
            <person name="Kramer S."/>
            <person name="Pettinato A.M."/>
            <person name="Hong H."/>
            <person name="Wald G."/>
            <person name="Berg L.J."/>
            <person name="Rogge L.S."/>
            <person name="Greenberg D.E."/>
            <person name="Falcone E.L."/>
            <person name="Neves J.F."/>
            <person name="Simoes M.J."/>
            <person name="Casal M."/>
            <person name="Rodriguez-Lopez F.C."/>
            <person name="Zelazny A."/>
            <person name="Gallin J.I."/>
            <person name="Holland S.M."/>
        </authorList>
    </citation>
    <scope>NUCLEOTIDE SEQUENCE [LARGE SCALE GENOMIC DNA]</scope>
    <source>
        <strain evidence="2">NIH9.1</strain>
    </source>
</reference>
<evidence type="ECO:0000313" key="1">
    <source>
        <dbReference type="EMBL" id="APH54846.1"/>
    </source>
</evidence>
<organism evidence="1 2">
    <name type="scientific">Granulibacter bethesdensis</name>
    <dbReference type="NCBI Taxonomy" id="364410"/>
    <lineage>
        <taxon>Bacteria</taxon>
        <taxon>Pseudomonadati</taxon>
        <taxon>Pseudomonadota</taxon>
        <taxon>Alphaproteobacteria</taxon>
        <taxon>Acetobacterales</taxon>
        <taxon>Acetobacteraceae</taxon>
        <taxon>Granulibacter</taxon>
    </lineage>
</organism>